<dbReference type="Gene3D" id="1.20.1250.20">
    <property type="entry name" value="MFS general substrate transporter like domains"/>
    <property type="match status" value="1"/>
</dbReference>
<sequence>MERWKILAGLVSFTFFMENLDATVIATALPQMALSFGRDPVDLNLGISAYLLAIAVGIPVSGWIAERFGPRPVFTLAIGVFTLASLLCGIAQSLEHFIAARILQGLGGALMVPVGRLVVLQVTEKHELVRAIALITWPGLVAPVLGPPLGGLITTYADWRWIFYLNLPLGLIALVLAWRLVPADIPTQRHPLDWRGFLLLGGACVAFMWGVERLGQNQGSLGSNLAWMGIGLILGTKAVRHMARIERPLIDFGTLRIPTYRAAILGGGLFRITIATAPFLLPLMFQLAFGLDAFQAGLLLLALFAGNLAAKPFTTATMRRFGLRTILIVNGLLSALSLLACGLLTPGWPLPLILLLLFCSGVFRSLQFTASNALAFADIPKDRLGHASTLFSTNFQLAMGLGVAIAALLLRASMEWHGHFDPQLADFRLAFCIVAVLGILSTLDAFRLARNAGDSVSGHTSGS</sequence>
<evidence type="ECO:0000256" key="2">
    <source>
        <dbReference type="ARBA" id="ARBA00022448"/>
    </source>
</evidence>
<feature type="transmembrane region" description="Helical" evidence="7">
    <location>
        <begin position="161"/>
        <end position="180"/>
    </location>
</feature>
<dbReference type="EMBL" id="LWCR01000001">
    <property type="protein sequence ID" value="OAN32335.1"/>
    <property type="molecule type" value="Genomic_DNA"/>
</dbReference>
<dbReference type="InterPro" id="IPR036259">
    <property type="entry name" value="MFS_trans_sf"/>
</dbReference>
<organism evidence="9 10">
    <name type="scientific">Pseudomonas oryzihabitans</name>
    <dbReference type="NCBI Taxonomy" id="47885"/>
    <lineage>
        <taxon>Bacteria</taxon>
        <taxon>Pseudomonadati</taxon>
        <taxon>Pseudomonadota</taxon>
        <taxon>Gammaproteobacteria</taxon>
        <taxon>Pseudomonadales</taxon>
        <taxon>Pseudomonadaceae</taxon>
        <taxon>Pseudomonas</taxon>
    </lineage>
</organism>
<feature type="domain" description="Major facilitator superfamily (MFS) profile" evidence="8">
    <location>
        <begin position="7"/>
        <end position="453"/>
    </location>
</feature>
<feature type="transmembrane region" description="Helical" evidence="7">
    <location>
        <begin position="192"/>
        <end position="209"/>
    </location>
</feature>
<dbReference type="GO" id="GO:0022857">
    <property type="term" value="F:transmembrane transporter activity"/>
    <property type="evidence" value="ECO:0007669"/>
    <property type="project" value="InterPro"/>
</dbReference>
<feature type="transmembrane region" description="Helical" evidence="7">
    <location>
        <begin position="321"/>
        <end position="346"/>
    </location>
</feature>
<proteinExistence type="predicted"/>
<dbReference type="Proteomes" id="UP000078356">
    <property type="component" value="Unassembled WGS sequence"/>
</dbReference>
<comment type="subcellular location">
    <subcellularLocation>
        <location evidence="1">Cell membrane</location>
        <topology evidence="1">Multi-pass membrane protein</topology>
    </subcellularLocation>
</comment>
<feature type="transmembrane region" description="Helical" evidence="7">
    <location>
        <begin position="260"/>
        <end position="281"/>
    </location>
</feature>
<evidence type="ECO:0000313" key="9">
    <source>
        <dbReference type="EMBL" id="OAN32335.1"/>
    </source>
</evidence>
<keyword evidence="5 7" id="KW-1133">Transmembrane helix</keyword>
<evidence type="ECO:0000256" key="5">
    <source>
        <dbReference type="ARBA" id="ARBA00022989"/>
    </source>
</evidence>
<feature type="transmembrane region" description="Helical" evidence="7">
    <location>
        <begin position="287"/>
        <end position="309"/>
    </location>
</feature>
<feature type="transmembrane region" description="Helical" evidence="7">
    <location>
        <begin position="352"/>
        <end position="377"/>
    </location>
</feature>
<dbReference type="InterPro" id="IPR020846">
    <property type="entry name" value="MFS_dom"/>
</dbReference>
<comment type="caution">
    <text evidence="9">The sequence shown here is derived from an EMBL/GenBank/DDBJ whole genome shotgun (WGS) entry which is preliminary data.</text>
</comment>
<keyword evidence="6 7" id="KW-0472">Membrane</keyword>
<evidence type="ECO:0000256" key="4">
    <source>
        <dbReference type="ARBA" id="ARBA00022692"/>
    </source>
</evidence>
<dbReference type="GO" id="GO:0005886">
    <property type="term" value="C:plasma membrane"/>
    <property type="evidence" value="ECO:0007669"/>
    <property type="project" value="UniProtKB-SubCell"/>
</dbReference>
<name>A0A178LP67_9PSED</name>
<feature type="transmembrane region" description="Helical" evidence="7">
    <location>
        <begin position="45"/>
        <end position="65"/>
    </location>
</feature>
<keyword evidence="2" id="KW-0813">Transport</keyword>
<evidence type="ECO:0000259" key="8">
    <source>
        <dbReference type="PROSITE" id="PS50850"/>
    </source>
</evidence>
<evidence type="ECO:0000256" key="7">
    <source>
        <dbReference type="SAM" id="Phobius"/>
    </source>
</evidence>
<dbReference type="SUPFAM" id="SSF103473">
    <property type="entry name" value="MFS general substrate transporter"/>
    <property type="match status" value="1"/>
</dbReference>
<keyword evidence="4 7" id="KW-0812">Transmembrane</keyword>
<dbReference type="PANTHER" id="PTHR42718:SF46">
    <property type="entry name" value="BLR6921 PROTEIN"/>
    <property type="match status" value="1"/>
</dbReference>
<feature type="transmembrane region" description="Helical" evidence="7">
    <location>
        <begin position="131"/>
        <end position="149"/>
    </location>
</feature>
<dbReference type="OrthoDB" id="9812221at2"/>
<reference evidence="9 10" key="1">
    <citation type="submission" date="2016-04" db="EMBL/GenBank/DDBJ databases">
        <title>Draft Genome Sequences of Staphylococcus capitis Strain H36, S. capitis Strain H65, S. cohnii Strain H62, S. hominis Strain H69, Mycobacterium iranicum Strain H39, Plantibacter sp. Strain H53, Pseudomonas oryzihabitans Strain H72, and Microbacterium sp. Strain H83, isolated from residential settings.</title>
        <authorList>
            <person name="Lymperopoulou D."/>
            <person name="Adams R.I."/>
            <person name="Lindow S."/>
            <person name="Coil D.A."/>
            <person name="Jospin G."/>
            <person name="Eisen J.A."/>
        </authorList>
    </citation>
    <scope>NUCLEOTIDE SEQUENCE [LARGE SCALE GENOMIC DNA]</scope>
    <source>
        <strain evidence="9 10">H72</strain>
    </source>
</reference>
<evidence type="ECO:0000256" key="1">
    <source>
        <dbReference type="ARBA" id="ARBA00004651"/>
    </source>
</evidence>
<feature type="transmembrane region" description="Helical" evidence="7">
    <location>
        <begin position="221"/>
        <end position="239"/>
    </location>
</feature>
<gene>
    <name evidence="9" type="ORF">A4V15_01120</name>
</gene>
<dbReference type="Gene3D" id="1.20.1720.10">
    <property type="entry name" value="Multidrug resistance protein D"/>
    <property type="match status" value="1"/>
</dbReference>
<evidence type="ECO:0000313" key="10">
    <source>
        <dbReference type="Proteomes" id="UP000078356"/>
    </source>
</evidence>
<accession>A0A178LP67</accession>
<evidence type="ECO:0000256" key="6">
    <source>
        <dbReference type="ARBA" id="ARBA00023136"/>
    </source>
</evidence>
<feature type="transmembrane region" description="Helical" evidence="7">
    <location>
        <begin position="98"/>
        <end position="119"/>
    </location>
</feature>
<keyword evidence="3" id="KW-1003">Cell membrane</keyword>
<dbReference type="InterPro" id="IPR011701">
    <property type="entry name" value="MFS"/>
</dbReference>
<evidence type="ECO:0000256" key="3">
    <source>
        <dbReference type="ARBA" id="ARBA00022475"/>
    </source>
</evidence>
<dbReference type="RefSeq" id="WP_064306702.1">
    <property type="nucleotide sequence ID" value="NZ_LWCR01000001.1"/>
</dbReference>
<feature type="transmembrane region" description="Helical" evidence="7">
    <location>
        <begin position="72"/>
        <end position="92"/>
    </location>
</feature>
<protein>
    <submittedName>
        <fullName evidence="9">MFS transporter</fullName>
    </submittedName>
</protein>
<dbReference type="AlphaFoldDB" id="A0A178LP67"/>
<dbReference type="PROSITE" id="PS50850">
    <property type="entry name" value="MFS"/>
    <property type="match status" value="1"/>
</dbReference>
<feature type="transmembrane region" description="Helical" evidence="7">
    <location>
        <begin position="427"/>
        <end position="446"/>
    </location>
</feature>
<dbReference type="PANTHER" id="PTHR42718">
    <property type="entry name" value="MAJOR FACILITATOR SUPERFAMILY MULTIDRUG TRANSPORTER MFSC"/>
    <property type="match status" value="1"/>
</dbReference>
<feature type="transmembrane region" description="Helical" evidence="7">
    <location>
        <begin position="389"/>
        <end position="412"/>
    </location>
</feature>
<dbReference type="Pfam" id="PF07690">
    <property type="entry name" value="MFS_1"/>
    <property type="match status" value="1"/>
</dbReference>